<feature type="non-terminal residue" evidence="1">
    <location>
        <position position="200"/>
    </location>
</feature>
<accession>A0ABN8PZQ0</accession>
<dbReference type="Proteomes" id="UP001159405">
    <property type="component" value="Unassembled WGS sequence"/>
</dbReference>
<organism evidence="1 2">
    <name type="scientific">Porites lobata</name>
    <dbReference type="NCBI Taxonomy" id="104759"/>
    <lineage>
        <taxon>Eukaryota</taxon>
        <taxon>Metazoa</taxon>
        <taxon>Cnidaria</taxon>
        <taxon>Anthozoa</taxon>
        <taxon>Hexacorallia</taxon>
        <taxon>Scleractinia</taxon>
        <taxon>Fungiina</taxon>
        <taxon>Poritidae</taxon>
        <taxon>Porites</taxon>
    </lineage>
</organism>
<comment type="caution">
    <text evidence="1">The sequence shown here is derived from an EMBL/GenBank/DDBJ whole genome shotgun (WGS) entry which is preliminary data.</text>
</comment>
<protein>
    <submittedName>
        <fullName evidence="1">Uncharacterized protein</fullName>
    </submittedName>
</protein>
<name>A0ABN8PZQ0_9CNID</name>
<evidence type="ECO:0000313" key="1">
    <source>
        <dbReference type="EMBL" id="CAH3154232.1"/>
    </source>
</evidence>
<proteinExistence type="predicted"/>
<reference evidence="1 2" key="1">
    <citation type="submission" date="2022-05" db="EMBL/GenBank/DDBJ databases">
        <authorList>
            <consortium name="Genoscope - CEA"/>
            <person name="William W."/>
        </authorList>
    </citation>
    <scope>NUCLEOTIDE SEQUENCE [LARGE SCALE GENOMIC DNA]</scope>
</reference>
<gene>
    <name evidence="1" type="ORF">PLOB_00049914</name>
</gene>
<feature type="non-terminal residue" evidence="1">
    <location>
        <position position="1"/>
    </location>
</feature>
<keyword evidence="2" id="KW-1185">Reference proteome</keyword>
<dbReference type="Gene3D" id="3.40.960.10">
    <property type="entry name" value="VSR Endonuclease"/>
    <property type="match status" value="1"/>
</dbReference>
<dbReference type="EMBL" id="CALNXK010000098">
    <property type="protein sequence ID" value="CAH3154232.1"/>
    <property type="molecule type" value="Genomic_DNA"/>
</dbReference>
<sequence length="200" mass="23024">VRNSLNGEAKVITPAQSYNMDGYHAASNTVYEYHGCIFHVCRKCYPKQGNMKRFCHPDRTVSEVYEATLKKTAILRDAGYTVIEMWGCDFAKQKETNPELAEFLEKFEFVPPRVLWGRTGLRPCTPKQQKRKRSAMLILLLCTPPLTNMELILWDSRRLSIGQKTRTLAITLVSRKWISWLLNACSTPFCLSGRVENLLF</sequence>
<evidence type="ECO:0000313" key="2">
    <source>
        <dbReference type="Proteomes" id="UP001159405"/>
    </source>
</evidence>